<dbReference type="GO" id="GO:0017000">
    <property type="term" value="P:antibiotic biosynthetic process"/>
    <property type="evidence" value="ECO:0007669"/>
    <property type="project" value="InterPro"/>
</dbReference>
<comment type="caution">
    <text evidence="7">The sequence shown here is derived from an EMBL/GenBank/DDBJ whole genome shotgun (WGS) entry which is preliminary data.</text>
</comment>
<feature type="transmembrane region" description="Helical" evidence="6">
    <location>
        <begin position="22"/>
        <end position="44"/>
    </location>
</feature>
<keyword evidence="3" id="KW-0865">Zymogen</keyword>
<accession>A0A1H9WCE1</accession>
<dbReference type="InterPro" id="IPR002692">
    <property type="entry name" value="S45"/>
</dbReference>
<feature type="binding site" evidence="5">
    <location>
        <position position="208"/>
    </location>
    <ligand>
        <name>Ca(2+)</name>
        <dbReference type="ChEBI" id="CHEBI:29108"/>
    </ligand>
</feature>
<dbReference type="Pfam" id="PF01804">
    <property type="entry name" value="Penicil_amidase"/>
    <property type="match status" value="1"/>
</dbReference>
<dbReference type="PANTHER" id="PTHR34218:SF4">
    <property type="entry name" value="ACYL-HOMOSERINE LACTONE ACYLASE QUIP"/>
    <property type="match status" value="1"/>
</dbReference>
<keyword evidence="6" id="KW-0812">Transmembrane</keyword>
<evidence type="ECO:0000256" key="1">
    <source>
        <dbReference type="ARBA" id="ARBA00006586"/>
    </source>
</evidence>
<dbReference type="GO" id="GO:0046872">
    <property type="term" value="F:metal ion binding"/>
    <property type="evidence" value="ECO:0007669"/>
    <property type="project" value="UniProtKB-KW"/>
</dbReference>
<keyword evidence="6" id="KW-1133">Transmembrane helix</keyword>
<dbReference type="SUPFAM" id="SSF56235">
    <property type="entry name" value="N-terminal nucleophile aminohydrolases (Ntn hydrolases)"/>
    <property type="match status" value="1"/>
</dbReference>
<keyword evidence="5" id="KW-0479">Metal-binding</keyword>
<evidence type="ECO:0000256" key="4">
    <source>
        <dbReference type="PIRSR" id="PIRSR001227-1"/>
    </source>
</evidence>
<dbReference type="STRING" id="1464123.SAMN05444126_13211"/>
<reference evidence="8" key="1">
    <citation type="submission" date="2016-10" db="EMBL/GenBank/DDBJ databases">
        <authorList>
            <person name="de Groot N.N."/>
        </authorList>
    </citation>
    <scope>NUCLEOTIDE SEQUENCE [LARGE SCALE GENOMIC DNA]</scope>
    <source>
        <strain evidence="8">10nlg</strain>
    </source>
</reference>
<comment type="similarity">
    <text evidence="1">Belongs to the peptidase S45 family.</text>
</comment>
<dbReference type="PANTHER" id="PTHR34218">
    <property type="entry name" value="PEPTIDASE S45 PENICILLIN AMIDASE"/>
    <property type="match status" value="1"/>
</dbReference>
<evidence type="ECO:0000313" key="8">
    <source>
        <dbReference type="Proteomes" id="UP000199318"/>
    </source>
</evidence>
<keyword evidence="2" id="KW-0378">Hydrolase</keyword>
<dbReference type="EMBL" id="FOGV01000032">
    <property type="protein sequence ID" value="SES31505.1"/>
    <property type="molecule type" value="Genomic_DNA"/>
</dbReference>
<dbReference type="PIRSF" id="PIRSF001227">
    <property type="entry name" value="Pen_acylase"/>
    <property type="match status" value="1"/>
</dbReference>
<keyword evidence="6" id="KW-0472">Membrane</keyword>
<evidence type="ECO:0000313" key="7">
    <source>
        <dbReference type="EMBL" id="SES31505.1"/>
    </source>
</evidence>
<evidence type="ECO:0000256" key="3">
    <source>
        <dbReference type="ARBA" id="ARBA00023145"/>
    </source>
</evidence>
<dbReference type="GO" id="GO:0016811">
    <property type="term" value="F:hydrolase activity, acting on carbon-nitrogen (but not peptide) bonds, in linear amides"/>
    <property type="evidence" value="ECO:0007669"/>
    <property type="project" value="InterPro"/>
</dbReference>
<comment type="cofactor">
    <cofactor evidence="5">
        <name>Ca(2+)</name>
        <dbReference type="ChEBI" id="CHEBI:29108"/>
    </cofactor>
    <text evidence="5">Binds 1 Ca(2+) ion per dimer.</text>
</comment>
<dbReference type="InterPro" id="IPR029055">
    <property type="entry name" value="Ntn_hydrolases_N"/>
</dbReference>
<dbReference type="InterPro" id="IPR023343">
    <property type="entry name" value="Penicillin_amidase_dom1"/>
</dbReference>
<dbReference type="Gene3D" id="1.10.1400.10">
    <property type="match status" value="1"/>
</dbReference>
<feature type="binding site" evidence="5">
    <location>
        <position position="361"/>
    </location>
    <ligand>
        <name>Ca(2+)</name>
        <dbReference type="ChEBI" id="CHEBI:29108"/>
    </ligand>
</feature>
<dbReference type="Gene3D" id="3.60.20.10">
    <property type="entry name" value="Glutamine Phosphoribosylpyrophosphate, subunit 1, domain 1"/>
    <property type="match status" value="1"/>
</dbReference>
<evidence type="ECO:0000256" key="2">
    <source>
        <dbReference type="ARBA" id="ARBA00022801"/>
    </source>
</evidence>
<dbReference type="Gene3D" id="2.30.120.10">
    <property type="match status" value="1"/>
</dbReference>
<dbReference type="RefSeq" id="WP_177169755.1">
    <property type="nucleotide sequence ID" value="NZ_FOGV01000032.1"/>
</dbReference>
<proteinExistence type="inferred from homology"/>
<gene>
    <name evidence="7" type="ORF">SAMN05444126_13211</name>
</gene>
<sequence>MAVSSISFNGKRKGFQRRWVKALIWFGAVILLLLIAALIFLHYFTVASLPDKDGETIAAAVEDDVDVYRDERGAAQIQSDELSDLFYTQGYVTAQDRLFQMDMTRRLAGGELAEVIGEDALESDKFFRTYGMHRAAGEMIDEFDDETAEMVDAYAAGVTAYIDDAFADGEQPLEFRILGYEPEPWTPEDTAIAVKYMGYTLTGNFEEELTNYELVQRLGPEAAEMFPDYGIDDRFPVIDEDPDITAEKAEAAASARFYKQINPGRETVFDYEDMQDLTAFSPEPLNGSNNWAISGEHTESGAPLIGDDPHLGLAIPSVWYQTHLELTDDFHSIGVTVPGIPGVVLGHNSDVAWGVTSLSADYEDVFLERVNPENPNEYLYDGEWEEAEIIDEKIAVNDKGDPYNHRVEITRNGPVMNKVTEDGPYQAFSMRWSGREPGEELNGILRLNRSENTDEFLDGLDGFVTPGLSWVFADTDDNIGFRGQALLPERPNSEGRFPVPGWDPDYQWDGFIDSDDLPEVINPDDGYIMTANNRAVSNSYAYEIGRNYFPYRALRLKEMIETKIAEDDPLTLEDTADMQLDFTNTQAQMLAPKMIEGVRSWEPTELAFDLDGDSISAFSETEETALSMLENWDGYEDADSPEALIWQLWYESLPENLYERYLHVKVTDSLTIHDTITQAAEDDDGMMFTMLDEEHRISFSKVMRETFHEAVELAEEMQGSSPEDWRWGEFHQVEIDHPLGEVWPLNHVFNLGSWEIGGSGATPGAMGYDPETGTADHAAGWRMIGDLADPEEFYDIMIPGQSGQWRSPHYDDQLETWMEGGYEPMIYAKDEDEASGHVRFVPE</sequence>
<keyword evidence="8" id="KW-1185">Reference proteome</keyword>
<dbReference type="Proteomes" id="UP000199318">
    <property type="component" value="Unassembled WGS sequence"/>
</dbReference>
<protein>
    <submittedName>
        <fullName evidence="7">Penicillin amidase</fullName>
    </submittedName>
</protein>
<dbReference type="InterPro" id="IPR014395">
    <property type="entry name" value="Pen/GL7ACA/AHL_acylase"/>
</dbReference>
<dbReference type="Gene3D" id="1.10.439.10">
    <property type="entry name" value="Penicillin Amidohydrolase, domain 1"/>
    <property type="match status" value="1"/>
</dbReference>
<feature type="active site" description="Nucleophile" evidence="4">
    <location>
        <position position="288"/>
    </location>
</feature>
<evidence type="ECO:0000256" key="5">
    <source>
        <dbReference type="PIRSR" id="PIRSR001227-2"/>
    </source>
</evidence>
<name>A0A1H9WCE1_9BACI</name>
<dbReference type="CDD" id="cd03747">
    <property type="entry name" value="Ntn_PGA_like"/>
    <property type="match status" value="1"/>
</dbReference>
<evidence type="ECO:0000256" key="6">
    <source>
        <dbReference type="SAM" id="Phobius"/>
    </source>
</evidence>
<dbReference type="AlphaFoldDB" id="A0A1H9WCE1"/>
<dbReference type="InterPro" id="IPR043146">
    <property type="entry name" value="Penicillin_amidase_N_B-knob"/>
</dbReference>
<dbReference type="InterPro" id="IPR043147">
    <property type="entry name" value="Penicillin_amidase_A-knob"/>
</dbReference>
<keyword evidence="5" id="KW-0106">Calcium</keyword>
<feature type="binding site" evidence="5">
    <location>
        <position position="364"/>
    </location>
    <ligand>
        <name>Ca(2+)</name>
        <dbReference type="ChEBI" id="CHEBI:29108"/>
    </ligand>
</feature>
<organism evidence="7 8">
    <name type="scientific">Salisediminibacterium halotolerans</name>
    <dbReference type="NCBI Taxonomy" id="517425"/>
    <lineage>
        <taxon>Bacteria</taxon>
        <taxon>Bacillati</taxon>
        <taxon>Bacillota</taxon>
        <taxon>Bacilli</taxon>
        <taxon>Bacillales</taxon>
        <taxon>Bacillaceae</taxon>
        <taxon>Salisediminibacterium</taxon>
    </lineage>
</organism>